<comment type="caution">
    <text evidence="2">The sequence shown here is derived from an EMBL/GenBank/DDBJ whole genome shotgun (WGS) entry which is preliminary data.</text>
</comment>
<organism evidence="2 3">
    <name type="scientific">Myotis myotis</name>
    <name type="common">Greater mouse-eared bat</name>
    <name type="synonym">Vespertilio myotis</name>
    <dbReference type="NCBI Taxonomy" id="51298"/>
    <lineage>
        <taxon>Eukaryota</taxon>
        <taxon>Metazoa</taxon>
        <taxon>Chordata</taxon>
        <taxon>Craniata</taxon>
        <taxon>Vertebrata</taxon>
        <taxon>Euteleostomi</taxon>
        <taxon>Mammalia</taxon>
        <taxon>Eutheria</taxon>
        <taxon>Laurasiatheria</taxon>
        <taxon>Chiroptera</taxon>
        <taxon>Yangochiroptera</taxon>
        <taxon>Vespertilionidae</taxon>
        <taxon>Myotis</taxon>
    </lineage>
</organism>
<protein>
    <submittedName>
        <fullName evidence="2">Uncharacterized protein</fullName>
    </submittedName>
</protein>
<gene>
    <name evidence="2" type="ORF">mMyoMyo1_012301</name>
</gene>
<sequence>MQKPLPKPGRGGVSRNQRAEKAAMAEPQPCPKESRVPVSRQWLHAPLRESHSQARPLPDSPVSPRMSPGSPETSRNRIPEPSGACVSLRIQKDSRVLRCQTLSPPYLCTPPPQLLPLAVCFSFLLVVEFTLSQPSCSSG</sequence>
<reference evidence="2 3" key="1">
    <citation type="journal article" date="2020" name="Nature">
        <title>Six reference-quality genomes reveal evolution of bat adaptations.</title>
        <authorList>
            <person name="Jebb D."/>
            <person name="Huang Z."/>
            <person name="Pippel M."/>
            <person name="Hughes G.M."/>
            <person name="Lavrichenko K."/>
            <person name="Devanna P."/>
            <person name="Winkler S."/>
            <person name="Jermiin L.S."/>
            <person name="Skirmuntt E.C."/>
            <person name="Katzourakis A."/>
            <person name="Burkitt-Gray L."/>
            <person name="Ray D.A."/>
            <person name="Sullivan K.A.M."/>
            <person name="Roscito J.G."/>
            <person name="Kirilenko B.M."/>
            <person name="Davalos L.M."/>
            <person name="Corthals A.P."/>
            <person name="Power M.L."/>
            <person name="Jones G."/>
            <person name="Ransome R.D."/>
            <person name="Dechmann D.K.N."/>
            <person name="Locatelli A.G."/>
            <person name="Puechmaille S.J."/>
            <person name="Fedrigo O."/>
            <person name="Jarvis E.D."/>
            <person name="Hiller M."/>
            <person name="Vernes S.C."/>
            <person name="Myers E.W."/>
            <person name="Teeling E.C."/>
        </authorList>
    </citation>
    <scope>NUCLEOTIDE SEQUENCE [LARGE SCALE GENOMIC DNA]</scope>
    <source>
        <strain evidence="2">MMyoMyo1</strain>
        <tissue evidence="2">Flight muscle</tissue>
    </source>
</reference>
<name>A0A7J7VZ95_MYOMY</name>
<dbReference type="AlphaFoldDB" id="A0A7J7VZ95"/>
<evidence type="ECO:0000313" key="3">
    <source>
        <dbReference type="Proteomes" id="UP000527355"/>
    </source>
</evidence>
<feature type="region of interest" description="Disordered" evidence="1">
    <location>
        <begin position="1"/>
        <end position="85"/>
    </location>
</feature>
<keyword evidence="3" id="KW-1185">Reference proteome</keyword>
<proteinExistence type="predicted"/>
<accession>A0A7J7VZ95</accession>
<evidence type="ECO:0000313" key="2">
    <source>
        <dbReference type="EMBL" id="KAF6330310.1"/>
    </source>
</evidence>
<dbReference type="EMBL" id="JABWUV010000009">
    <property type="protein sequence ID" value="KAF6330310.1"/>
    <property type="molecule type" value="Genomic_DNA"/>
</dbReference>
<evidence type="ECO:0000256" key="1">
    <source>
        <dbReference type="SAM" id="MobiDB-lite"/>
    </source>
</evidence>
<dbReference type="Proteomes" id="UP000527355">
    <property type="component" value="Unassembled WGS sequence"/>
</dbReference>